<keyword evidence="11 16" id="KW-0573">Peptidoglycan synthesis</keyword>
<dbReference type="InterPro" id="IPR036318">
    <property type="entry name" value="FAD-bd_PCMH-like_sf"/>
</dbReference>
<dbReference type="GO" id="GO:0005829">
    <property type="term" value="C:cytosol"/>
    <property type="evidence" value="ECO:0007669"/>
    <property type="project" value="TreeGrafter"/>
</dbReference>
<evidence type="ECO:0000313" key="18">
    <source>
        <dbReference type="EMBL" id="OYV03469.1"/>
    </source>
</evidence>
<keyword evidence="7 16" id="KW-0285">Flavoprotein</keyword>
<evidence type="ECO:0000256" key="14">
    <source>
        <dbReference type="ARBA" id="ARBA00023316"/>
    </source>
</evidence>
<keyword evidence="10 16" id="KW-0133">Cell shape</keyword>
<keyword evidence="9 16" id="KW-0521">NADP</keyword>
<dbReference type="UniPathway" id="UPA00219"/>
<evidence type="ECO:0000256" key="6">
    <source>
        <dbReference type="ARBA" id="ARBA00022618"/>
    </source>
</evidence>
<keyword evidence="6 16" id="KW-0132">Cell division</keyword>
<evidence type="ECO:0000256" key="4">
    <source>
        <dbReference type="ARBA" id="ARBA00004752"/>
    </source>
</evidence>
<dbReference type="InterPro" id="IPR016166">
    <property type="entry name" value="FAD-bd_PCMH"/>
</dbReference>
<dbReference type="SUPFAM" id="SSF56176">
    <property type="entry name" value="FAD-binding/transporter-associated domain-like"/>
    <property type="match status" value="1"/>
</dbReference>
<organism evidence="18 19">
    <name type="scientific">candidate division WOR-3 bacterium 4484_18</name>
    <dbReference type="NCBI Taxonomy" id="2020626"/>
    <lineage>
        <taxon>Bacteria</taxon>
        <taxon>Bacteria division WOR-3</taxon>
    </lineage>
</organism>
<reference evidence="19" key="1">
    <citation type="submission" date="2017-07" db="EMBL/GenBank/DDBJ databases">
        <title>Novel pathways for hydrocarbon cycling and metabolic interdependencies in hydrothermal sediment communities.</title>
        <authorList>
            <person name="Dombrowski N."/>
            <person name="Seitz K."/>
            <person name="Teske A."/>
            <person name="Baker B."/>
        </authorList>
    </citation>
    <scope>NUCLEOTIDE SEQUENCE [LARGE SCALE GENOMIC DNA]</scope>
</reference>
<comment type="catalytic activity">
    <reaction evidence="15 16">
        <text>UDP-N-acetyl-alpha-D-muramate + NADP(+) = UDP-N-acetyl-3-O-(1-carboxyvinyl)-alpha-D-glucosamine + NADPH + H(+)</text>
        <dbReference type="Rhea" id="RHEA:12248"/>
        <dbReference type="ChEBI" id="CHEBI:15378"/>
        <dbReference type="ChEBI" id="CHEBI:57783"/>
        <dbReference type="ChEBI" id="CHEBI:58349"/>
        <dbReference type="ChEBI" id="CHEBI:68483"/>
        <dbReference type="ChEBI" id="CHEBI:70757"/>
        <dbReference type="EC" id="1.3.1.98"/>
    </reaction>
</comment>
<dbReference type="NCBIfam" id="NF010480">
    <property type="entry name" value="PRK13905.1"/>
    <property type="match status" value="1"/>
</dbReference>
<dbReference type="InterPro" id="IPR036635">
    <property type="entry name" value="MurB_C_sf"/>
</dbReference>
<dbReference type="GO" id="GO:0071949">
    <property type="term" value="F:FAD binding"/>
    <property type="evidence" value="ECO:0007669"/>
    <property type="project" value="InterPro"/>
</dbReference>
<evidence type="ECO:0000256" key="15">
    <source>
        <dbReference type="ARBA" id="ARBA00048914"/>
    </source>
</evidence>
<evidence type="ECO:0000256" key="2">
    <source>
        <dbReference type="ARBA" id="ARBA00003921"/>
    </source>
</evidence>
<evidence type="ECO:0000256" key="5">
    <source>
        <dbReference type="ARBA" id="ARBA00022490"/>
    </source>
</evidence>
<keyword evidence="12 16" id="KW-0560">Oxidoreductase</keyword>
<protein>
    <recommendedName>
        <fullName evidence="16">UDP-N-acetylenolpyruvoylglucosamine reductase</fullName>
        <ecNumber evidence="16">1.3.1.98</ecNumber>
    </recommendedName>
    <alternativeName>
        <fullName evidence="16">UDP-N-acetylmuramate dehydrogenase</fullName>
    </alternativeName>
</protein>
<dbReference type="AlphaFoldDB" id="A0A257LVE7"/>
<feature type="active site" evidence="16">
    <location>
        <position position="159"/>
    </location>
</feature>
<dbReference type="Pfam" id="PF02873">
    <property type="entry name" value="MurB_C"/>
    <property type="match status" value="1"/>
</dbReference>
<name>A0A257LVE7_UNCW3</name>
<dbReference type="PROSITE" id="PS51387">
    <property type="entry name" value="FAD_PCMH"/>
    <property type="match status" value="1"/>
</dbReference>
<keyword evidence="8 16" id="KW-0274">FAD</keyword>
<feature type="active site" evidence="16">
    <location>
        <position position="279"/>
    </location>
</feature>
<dbReference type="HAMAP" id="MF_00037">
    <property type="entry name" value="MurB"/>
    <property type="match status" value="1"/>
</dbReference>
<comment type="pathway">
    <text evidence="4 16">Cell wall biogenesis; peptidoglycan biosynthesis.</text>
</comment>
<feature type="domain" description="FAD-binding PCMH-type" evidence="17">
    <location>
        <begin position="16"/>
        <end position="180"/>
    </location>
</feature>
<evidence type="ECO:0000259" key="17">
    <source>
        <dbReference type="PROSITE" id="PS51387"/>
    </source>
</evidence>
<keyword evidence="14 16" id="KW-0961">Cell wall biogenesis/degradation</keyword>
<dbReference type="Gene3D" id="3.90.78.10">
    <property type="entry name" value="UDP-N-acetylenolpyruvoylglucosamine reductase, C-terminal domain"/>
    <property type="match status" value="1"/>
</dbReference>
<evidence type="ECO:0000256" key="1">
    <source>
        <dbReference type="ARBA" id="ARBA00001974"/>
    </source>
</evidence>
<comment type="cofactor">
    <cofactor evidence="1 16">
        <name>FAD</name>
        <dbReference type="ChEBI" id="CHEBI:57692"/>
    </cofactor>
</comment>
<dbReference type="NCBIfam" id="TIGR00179">
    <property type="entry name" value="murB"/>
    <property type="match status" value="1"/>
</dbReference>
<evidence type="ECO:0000256" key="3">
    <source>
        <dbReference type="ARBA" id="ARBA00004496"/>
    </source>
</evidence>
<dbReference type="SUPFAM" id="SSF56194">
    <property type="entry name" value="Uridine diphospho-N-Acetylenolpyruvylglucosamine reductase, MurB, C-terminal domain"/>
    <property type="match status" value="1"/>
</dbReference>
<dbReference type="GO" id="GO:0008360">
    <property type="term" value="P:regulation of cell shape"/>
    <property type="evidence" value="ECO:0007669"/>
    <property type="project" value="UniProtKB-KW"/>
</dbReference>
<dbReference type="Gene3D" id="3.30.43.10">
    <property type="entry name" value="Uridine Diphospho-n-acetylenolpyruvylglucosamine Reductase, domain 2"/>
    <property type="match status" value="1"/>
</dbReference>
<comment type="caution">
    <text evidence="18">The sequence shown here is derived from an EMBL/GenBank/DDBJ whole genome shotgun (WGS) entry which is preliminary data.</text>
</comment>
<dbReference type="Gene3D" id="3.30.465.10">
    <property type="match status" value="1"/>
</dbReference>
<dbReference type="GO" id="GO:0071555">
    <property type="term" value="P:cell wall organization"/>
    <property type="evidence" value="ECO:0007669"/>
    <property type="project" value="UniProtKB-KW"/>
</dbReference>
<dbReference type="InterPro" id="IPR006094">
    <property type="entry name" value="Oxid_FAD_bind_N"/>
</dbReference>
<dbReference type="EMBL" id="NMUJ01000005">
    <property type="protein sequence ID" value="OYV03469.1"/>
    <property type="molecule type" value="Genomic_DNA"/>
</dbReference>
<sequence>MEIRYNEPLAKHTTFKIGGAARVMVIVRNLDELLNALEWAHREGWPTYVIGGGSNLLVHDEGFPGMVIKMATSEYRFDNNYLIAHAGIPLATLLMDCMEHGLGGIEFLAGIPGTLGGAIYMNAGLKKITMKDVIEEVEILNNKGEIQTLRLDELEFGYRQSRFHNTREIILGAKLRLNPENPETIRVRVNDLIQKRKHRIPLEYPSGGSIFRNPANDYAGRLIEQCGLKGLQIGKAMISRKHANFIVNLGGAAFKDVWQLIEIARDKVKEQFDIELELEIEIL</sequence>
<dbReference type="InterPro" id="IPR011601">
    <property type="entry name" value="MurB_C"/>
</dbReference>
<evidence type="ECO:0000256" key="12">
    <source>
        <dbReference type="ARBA" id="ARBA00023002"/>
    </source>
</evidence>
<evidence type="ECO:0000256" key="10">
    <source>
        <dbReference type="ARBA" id="ARBA00022960"/>
    </source>
</evidence>
<evidence type="ECO:0000256" key="11">
    <source>
        <dbReference type="ARBA" id="ARBA00022984"/>
    </source>
</evidence>
<keyword evidence="13 16" id="KW-0131">Cell cycle</keyword>
<dbReference type="GO" id="GO:0008762">
    <property type="term" value="F:UDP-N-acetylmuramate dehydrogenase activity"/>
    <property type="evidence" value="ECO:0007669"/>
    <property type="project" value="UniProtKB-UniRule"/>
</dbReference>
<dbReference type="InterPro" id="IPR016169">
    <property type="entry name" value="FAD-bd_PCMH_sub2"/>
</dbReference>
<evidence type="ECO:0000256" key="7">
    <source>
        <dbReference type="ARBA" id="ARBA00022630"/>
    </source>
</evidence>
<comment type="similarity">
    <text evidence="16">Belongs to the MurB family.</text>
</comment>
<dbReference type="EC" id="1.3.1.98" evidence="16"/>
<evidence type="ECO:0000256" key="13">
    <source>
        <dbReference type="ARBA" id="ARBA00023306"/>
    </source>
</evidence>
<dbReference type="Proteomes" id="UP000216312">
    <property type="component" value="Unassembled WGS sequence"/>
</dbReference>
<comment type="function">
    <text evidence="2 16">Cell wall formation.</text>
</comment>
<feature type="active site" description="Proton donor" evidence="16">
    <location>
        <position position="209"/>
    </location>
</feature>
<evidence type="ECO:0000256" key="8">
    <source>
        <dbReference type="ARBA" id="ARBA00022827"/>
    </source>
</evidence>
<accession>A0A257LVE7</accession>
<evidence type="ECO:0000313" key="19">
    <source>
        <dbReference type="Proteomes" id="UP000216312"/>
    </source>
</evidence>
<dbReference type="InterPro" id="IPR003170">
    <property type="entry name" value="MurB"/>
</dbReference>
<evidence type="ECO:0000256" key="9">
    <source>
        <dbReference type="ARBA" id="ARBA00022857"/>
    </source>
</evidence>
<dbReference type="Pfam" id="PF01565">
    <property type="entry name" value="FAD_binding_4"/>
    <property type="match status" value="1"/>
</dbReference>
<evidence type="ECO:0000256" key="16">
    <source>
        <dbReference type="HAMAP-Rule" id="MF_00037"/>
    </source>
</evidence>
<keyword evidence="5 16" id="KW-0963">Cytoplasm</keyword>
<dbReference type="GO" id="GO:0009252">
    <property type="term" value="P:peptidoglycan biosynthetic process"/>
    <property type="evidence" value="ECO:0007669"/>
    <property type="project" value="UniProtKB-UniRule"/>
</dbReference>
<comment type="subcellular location">
    <subcellularLocation>
        <location evidence="3 16">Cytoplasm</location>
    </subcellularLocation>
</comment>
<dbReference type="GO" id="GO:0051301">
    <property type="term" value="P:cell division"/>
    <property type="evidence" value="ECO:0007669"/>
    <property type="project" value="UniProtKB-KW"/>
</dbReference>
<proteinExistence type="inferred from homology"/>
<dbReference type="PANTHER" id="PTHR21071:SF4">
    <property type="entry name" value="UDP-N-ACETYLENOLPYRUVOYLGLUCOSAMINE REDUCTASE"/>
    <property type="match status" value="1"/>
</dbReference>
<dbReference type="InterPro" id="IPR016167">
    <property type="entry name" value="FAD-bd_PCMH_sub1"/>
</dbReference>
<dbReference type="PANTHER" id="PTHR21071">
    <property type="entry name" value="UDP-N-ACETYLENOLPYRUVOYLGLUCOSAMINE REDUCTASE"/>
    <property type="match status" value="1"/>
</dbReference>
<gene>
    <name evidence="16" type="primary">murB</name>
    <name evidence="18" type="ORF">CGW93_00755</name>
</gene>